<evidence type="ECO:0000313" key="3">
    <source>
        <dbReference type="Proteomes" id="UP000324907"/>
    </source>
</evidence>
<protein>
    <submittedName>
        <fullName evidence="2">Uncharacterized protein</fullName>
    </submittedName>
</protein>
<evidence type="ECO:0000313" key="2">
    <source>
        <dbReference type="EMBL" id="KAA0148654.1"/>
    </source>
</evidence>
<accession>A0A5A8C7I6</accession>
<sequence length="285" mass="27588">MADAAGGAPANTPDEVCKALAAVAEPPRTAVADSGVAGHVRVLAEELAKADPGHLGRPAPPSPLVPGTLLSPGTAPRVERGIARASGEAAAADDDQGADAAAGTSSCQQPSSFVLLVEAVAGAASAAAGAIAAASTADAAEALRRCLDASVWALTLSGTSLAVDLEGSAQILWATPSPLPAAASGRTAARRVRDVLAACKAVAALRGAADTLAGLERRPLPGLGAVQSEGFGAAASAREVACVARAAATVAASVVTTADVSVPDSWAMDAAARVSVLCGSDGHDG</sequence>
<name>A0A5A8C7I6_CAFRO</name>
<proteinExistence type="predicted"/>
<dbReference type="EMBL" id="VLTL01000258">
    <property type="protein sequence ID" value="KAA0148654.1"/>
    <property type="molecule type" value="Genomic_DNA"/>
</dbReference>
<evidence type="ECO:0000256" key="1">
    <source>
        <dbReference type="SAM" id="MobiDB-lite"/>
    </source>
</evidence>
<gene>
    <name evidence="2" type="ORF">FNF28_07424</name>
</gene>
<dbReference type="Proteomes" id="UP000324907">
    <property type="component" value="Unassembled WGS sequence"/>
</dbReference>
<dbReference type="AlphaFoldDB" id="A0A5A8C7I6"/>
<organism evidence="2 3">
    <name type="scientific">Cafeteria roenbergensis</name>
    <name type="common">Marine flagellate</name>
    <dbReference type="NCBI Taxonomy" id="33653"/>
    <lineage>
        <taxon>Eukaryota</taxon>
        <taxon>Sar</taxon>
        <taxon>Stramenopiles</taxon>
        <taxon>Bigyra</taxon>
        <taxon>Opalozoa</taxon>
        <taxon>Bicosoecida</taxon>
        <taxon>Cafeteriaceae</taxon>
        <taxon>Cafeteria</taxon>
    </lineage>
</organism>
<feature type="region of interest" description="Disordered" evidence="1">
    <location>
        <begin position="86"/>
        <end position="106"/>
    </location>
</feature>
<reference evidence="2 3" key="1">
    <citation type="submission" date="2019-07" db="EMBL/GenBank/DDBJ databases">
        <title>Genomes of Cafeteria roenbergensis.</title>
        <authorList>
            <person name="Fischer M.G."/>
            <person name="Hackl T."/>
            <person name="Roman M."/>
        </authorList>
    </citation>
    <scope>NUCLEOTIDE SEQUENCE [LARGE SCALE GENOMIC DNA]</scope>
    <source>
        <strain evidence="2 3">RCC970-E3</strain>
    </source>
</reference>
<comment type="caution">
    <text evidence="2">The sequence shown here is derived from an EMBL/GenBank/DDBJ whole genome shotgun (WGS) entry which is preliminary data.</text>
</comment>